<keyword evidence="2" id="KW-0732">Signal</keyword>
<evidence type="ECO:0000313" key="4">
    <source>
        <dbReference type="Proteomes" id="UP000664781"/>
    </source>
</evidence>
<dbReference type="RefSeq" id="WP_086575364.1">
    <property type="nucleotide sequence ID" value="NZ_JAFMOF010000001.1"/>
</dbReference>
<evidence type="ECO:0000256" key="2">
    <source>
        <dbReference type="SAM" id="SignalP"/>
    </source>
</evidence>
<feature type="signal peptide" evidence="2">
    <location>
        <begin position="1"/>
        <end position="36"/>
    </location>
</feature>
<feature type="compositionally biased region" description="Basic and acidic residues" evidence="1">
    <location>
        <begin position="55"/>
        <end position="67"/>
    </location>
</feature>
<organism evidence="3 4">
    <name type="scientific">Streptomyces triculaminicus</name>
    <dbReference type="NCBI Taxonomy" id="2816232"/>
    <lineage>
        <taxon>Bacteria</taxon>
        <taxon>Bacillati</taxon>
        <taxon>Actinomycetota</taxon>
        <taxon>Actinomycetes</taxon>
        <taxon>Kitasatosporales</taxon>
        <taxon>Streptomycetaceae</taxon>
        <taxon>Streptomyces</taxon>
    </lineage>
</organism>
<comment type="caution">
    <text evidence="3">The sequence shown here is derived from an EMBL/GenBank/DDBJ whole genome shotgun (WGS) entry which is preliminary data.</text>
</comment>
<dbReference type="EMBL" id="JAFMOF010000001">
    <property type="protein sequence ID" value="MBO0651914.1"/>
    <property type="molecule type" value="Genomic_DNA"/>
</dbReference>
<name>A0A939JPV5_9ACTN</name>
<evidence type="ECO:0000313" key="3">
    <source>
        <dbReference type="EMBL" id="MBO0651914.1"/>
    </source>
</evidence>
<proteinExistence type="predicted"/>
<reference evidence="3" key="1">
    <citation type="submission" date="2021-03" db="EMBL/GenBank/DDBJ databases">
        <title>Streptomyces strains.</title>
        <authorList>
            <person name="Lund M.B."/>
            <person name="Toerring T."/>
        </authorList>
    </citation>
    <scope>NUCLEOTIDE SEQUENCE</scope>
    <source>
        <strain evidence="3">JCM 4242</strain>
    </source>
</reference>
<evidence type="ECO:0000256" key="1">
    <source>
        <dbReference type="SAM" id="MobiDB-lite"/>
    </source>
</evidence>
<keyword evidence="4" id="KW-1185">Reference proteome</keyword>
<dbReference type="Proteomes" id="UP000664781">
    <property type="component" value="Unassembled WGS sequence"/>
</dbReference>
<sequence>MNRTTTIAKTARGRRALAILGVAAAAAIIGAVPAVADDDHPADETATVQAQRVFDDHPAGGGDDHPDAVSYDRIG</sequence>
<dbReference type="AlphaFoldDB" id="A0A939JPV5"/>
<feature type="region of interest" description="Disordered" evidence="1">
    <location>
        <begin position="55"/>
        <end position="75"/>
    </location>
</feature>
<accession>A0A939JPV5</accession>
<feature type="chain" id="PRO_5036959091" evidence="2">
    <location>
        <begin position="37"/>
        <end position="75"/>
    </location>
</feature>
<protein>
    <submittedName>
        <fullName evidence="3">Uncharacterized protein</fullName>
    </submittedName>
</protein>
<gene>
    <name evidence="3" type="ORF">J1792_03615</name>
</gene>